<name>A0A382V5C7_9ZZZZ</name>
<dbReference type="PANTHER" id="PTHR30287:SF1">
    <property type="entry name" value="INNER MEMBRANE PROTEIN"/>
    <property type="match status" value="1"/>
</dbReference>
<sequence>MTNRIIWLFRMAWRDTRSYRRRLILFFSCIALGVAALVSIRSVGKNLEQAIHLQAKSLLGADLTISSRAPFNDKTEDLIATIDGEIAREVRFGSMVYFPSVDGTRLIEVRAMTGIYPFYGEFTTFPTGARTLLATSRDALVDESLLLQFGVELGDSVRIGKSTLAIGGRVRAIAGESAAVMDVAPRVYIPSAVLEETELTGKGSLVSHRVHVKLADETQIT</sequence>
<accession>A0A382V5C7</accession>
<feature type="non-terminal residue" evidence="2">
    <location>
        <position position="221"/>
    </location>
</feature>
<dbReference type="InterPro" id="IPR038766">
    <property type="entry name" value="Membrane_comp_ABC_pdt"/>
</dbReference>
<evidence type="ECO:0000259" key="1">
    <source>
        <dbReference type="Pfam" id="PF12704"/>
    </source>
</evidence>
<proteinExistence type="predicted"/>
<reference evidence="2" key="1">
    <citation type="submission" date="2018-05" db="EMBL/GenBank/DDBJ databases">
        <authorList>
            <person name="Lanie J.A."/>
            <person name="Ng W.-L."/>
            <person name="Kazmierczak K.M."/>
            <person name="Andrzejewski T.M."/>
            <person name="Davidsen T.M."/>
            <person name="Wayne K.J."/>
            <person name="Tettelin H."/>
            <person name="Glass J.I."/>
            <person name="Rusch D."/>
            <person name="Podicherti R."/>
            <person name="Tsui H.-C.T."/>
            <person name="Winkler M.E."/>
        </authorList>
    </citation>
    <scope>NUCLEOTIDE SEQUENCE</scope>
</reference>
<evidence type="ECO:0000313" key="2">
    <source>
        <dbReference type="EMBL" id="SVD41650.1"/>
    </source>
</evidence>
<dbReference type="Pfam" id="PF12704">
    <property type="entry name" value="MacB_PCD"/>
    <property type="match status" value="1"/>
</dbReference>
<dbReference type="PANTHER" id="PTHR30287">
    <property type="entry name" value="MEMBRANE COMPONENT OF PREDICTED ABC SUPERFAMILY METABOLITE UPTAKE TRANSPORTER"/>
    <property type="match status" value="1"/>
</dbReference>
<feature type="domain" description="MacB-like periplasmic core" evidence="1">
    <location>
        <begin position="25"/>
        <end position="220"/>
    </location>
</feature>
<dbReference type="InterPro" id="IPR025857">
    <property type="entry name" value="MacB_PCD"/>
</dbReference>
<dbReference type="GO" id="GO:0005886">
    <property type="term" value="C:plasma membrane"/>
    <property type="evidence" value="ECO:0007669"/>
    <property type="project" value="TreeGrafter"/>
</dbReference>
<gene>
    <name evidence="2" type="ORF">METZ01_LOCUS394504</name>
</gene>
<dbReference type="EMBL" id="UINC01149277">
    <property type="protein sequence ID" value="SVD41650.1"/>
    <property type="molecule type" value="Genomic_DNA"/>
</dbReference>
<protein>
    <recommendedName>
        <fullName evidence="1">MacB-like periplasmic core domain-containing protein</fullName>
    </recommendedName>
</protein>
<dbReference type="AlphaFoldDB" id="A0A382V5C7"/>
<organism evidence="2">
    <name type="scientific">marine metagenome</name>
    <dbReference type="NCBI Taxonomy" id="408172"/>
    <lineage>
        <taxon>unclassified sequences</taxon>
        <taxon>metagenomes</taxon>
        <taxon>ecological metagenomes</taxon>
    </lineage>
</organism>